<evidence type="ECO:0000313" key="2">
    <source>
        <dbReference type="Proteomes" id="UP000220527"/>
    </source>
</evidence>
<dbReference type="Gene3D" id="3.30.2020.10">
    <property type="entry name" value="NE0471-like N-terminal domain"/>
    <property type="match status" value="1"/>
</dbReference>
<dbReference type="AlphaFoldDB" id="A0A2A6REP1"/>
<comment type="caution">
    <text evidence="1">The sequence shown here is derived from an EMBL/GenBank/DDBJ whole genome shotgun (WGS) entry which is preliminary data.</text>
</comment>
<name>A0A2A6REP1_9CHLR</name>
<evidence type="ECO:0008006" key="3">
    <source>
        <dbReference type="Google" id="ProtNLM"/>
    </source>
</evidence>
<proteinExistence type="predicted"/>
<protein>
    <recommendedName>
        <fullName evidence="3">Molybdopterin-guanine dinucleotide biosynthesis protein A</fullName>
    </recommendedName>
</protein>
<organism evidence="1 2">
    <name type="scientific">Candidatus Viridilinea mediisalina</name>
    <dbReference type="NCBI Taxonomy" id="2024553"/>
    <lineage>
        <taxon>Bacteria</taxon>
        <taxon>Bacillati</taxon>
        <taxon>Chloroflexota</taxon>
        <taxon>Chloroflexia</taxon>
        <taxon>Chloroflexales</taxon>
        <taxon>Chloroflexineae</taxon>
        <taxon>Oscillochloridaceae</taxon>
        <taxon>Candidatus Viridilinea</taxon>
    </lineage>
</organism>
<evidence type="ECO:0000313" key="1">
    <source>
        <dbReference type="EMBL" id="PDW01169.1"/>
    </source>
</evidence>
<accession>A0A2A6REP1</accession>
<dbReference type="EMBL" id="NQWI01000151">
    <property type="protein sequence ID" value="PDW01169.1"/>
    <property type="molecule type" value="Genomic_DNA"/>
</dbReference>
<sequence>MFARVQSVEPSDGQRVRVVFTTGEEREIDLSPYIATGPIFALVRTDPAFFRTVFVDGGTVAWPNGADIDPDVLYHGRTPPWAEATLYTEESRSR</sequence>
<reference evidence="2" key="1">
    <citation type="submission" date="2017-08" db="EMBL/GenBank/DDBJ databases">
        <authorList>
            <person name="Grouzdev D.S."/>
            <person name="Gaisin V.A."/>
            <person name="Rysina M.S."/>
            <person name="Gorlenko V.M."/>
        </authorList>
    </citation>
    <scope>NUCLEOTIDE SEQUENCE [LARGE SCALE GENOMIC DNA]</scope>
    <source>
        <strain evidence="2">Kir15-3F</strain>
    </source>
</reference>
<keyword evidence="2" id="KW-1185">Reference proteome</keyword>
<dbReference type="SUPFAM" id="SSF143880">
    <property type="entry name" value="NE0471 N-terminal domain-like"/>
    <property type="match status" value="1"/>
</dbReference>
<dbReference type="Proteomes" id="UP000220527">
    <property type="component" value="Unassembled WGS sequence"/>
</dbReference>
<gene>
    <name evidence="1" type="ORF">CJ255_19560</name>
</gene>
<dbReference type="OrthoDB" id="164094at2"/>
<dbReference type="InterPro" id="IPR036782">
    <property type="entry name" value="NE0471-like_N"/>
</dbReference>
<dbReference type="Pfam" id="PF10387">
    <property type="entry name" value="DUF2442"/>
    <property type="match status" value="1"/>
</dbReference>
<dbReference type="InterPro" id="IPR018841">
    <property type="entry name" value="DUF2442"/>
</dbReference>